<dbReference type="PROSITE" id="PS51194">
    <property type="entry name" value="HELICASE_CTER"/>
    <property type="match status" value="1"/>
</dbReference>
<dbReference type="GO" id="GO:0005524">
    <property type="term" value="F:ATP binding"/>
    <property type="evidence" value="ECO:0007669"/>
    <property type="project" value="UniProtKB-KW"/>
</dbReference>
<dbReference type="CDD" id="cd18034">
    <property type="entry name" value="DEXHc_dicer"/>
    <property type="match status" value="1"/>
</dbReference>
<keyword evidence="4" id="KW-0479">Metal-binding</keyword>
<organism evidence="23 24">
    <name type="scientific">Sipha flava</name>
    <name type="common">yellow sugarcane aphid</name>
    <dbReference type="NCBI Taxonomy" id="143950"/>
    <lineage>
        <taxon>Eukaryota</taxon>
        <taxon>Metazoa</taxon>
        <taxon>Ecdysozoa</taxon>
        <taxon>Arthropoda</taxon>
        <taxon>Hexapoda</taxon>
        <taxon>Insecta</taxon>
        <taxon>Pterygota</taxon>
        <taxon>Neoptera</taxon>
        <taxon>Paraneoptera</taxon>
        <taxon>Hemiptera</taxon>
        <taxon>Sternorrhyncha</taxon>
        <taxon>Aphidomorpha</taxon>
        <taxon>Aphidoidea</taxon>
        <taxon>Aphididae</taxon>
        <taxon>Sipha</taxon>
    </lineage>
</organism>
<dbReference type="Gene3D" id="2.170.260.10">
    <property type="entry name" value="paz domain"/>
    <property type="match status" value="1"/>
</dbReference>
<dbReference type="GO" id="GO:0006364">
    <property type="term" value="P:rRNA processing"/>
    <property type="evidence" value="ECO:0007669"/>
    <property type="project" value="InterPro"/>
</dbReference>
<keyword evidence="5" id="KW-0677">Repeat</keyword>
<comment type="cofactor">
    <cofactor evidence="2">
        <name>Mg(2+)</name>
        <dbReference type="ChEBI" id="CHEBI:18420"/>
    </cofactor>
</comment>
<evidence type="ECO:0000256" key="14">
    <source>
        <dbReference type="ARBA" id="ARBA00023211"/>
    </source>
</evidence>
<evidence type="ECO:0000256" key="9">
    <source>
        <dbReference type="ARBA" id="ARBA00022806"/>
    </source>
</evidence>
<dbReference type="FunFam" id="1.10.1520.10:FF:000004">
    <property type="entry name" value="Endoribonuclease dicer-like 1"/>
    <property type="match status" value="1"/>
</dbReference>
<feature type="domain" description="RNase III" evidence="18">
    <location>
        <begin position="1404"/>
        <end position="1561"/>
    </location>
</feature>
<feature type="domain" description="RNase III" evidence="18">
    <location>
        <begin position="1146"/>
        <end position="1277"/>
    </location>
</feature>
<keyword evidence="3" id="KW-0540">Nuclease</keyword>
<name>A0A8B8FNW8_9HEMI</name>
<dbReference type="InterPro" id="IPR003100">
    <property type="entry name" value="PAZ_dom"/>
</dbReference>
<dbReference type="InterPro" id="IPR038248">
    <property type="entry name" value="Dicer_dimer_sf"/>
</dbReference>
<dbReference type="InterPro" id="IPR044441">
    <property type="entry name" value="DICER_DSRM"/>
</dbReference>
<keyword evidence="11" id="KW-0460">Magnesium</keyword>
<dbReference type="SMART" id="SM00487">
    <property type="entry name" value="DEXDc"/>
    <property type="match status" value="1"/>
</dbReference>
<dbReference type="InterPro" id="IPR014720">
    <property type="entry name" value="dsRBD_dom"/>
</dbReference>
<proteinExistence type="inferred from homology"/>
<gene>
    <name evidence="24" type="primary">LOC112684880</name>
</gene>
<dbReference type="SUPFAM" id="SSF54768">
    <property type="entry name" value="dsRNA-binding domain-like"/>
    <property type="match status" value="1"/>
</dbReference>
<sequence>MFIGQEISKMDIENEESILKDFVPRDYQLELLEDVKKSNTILYLPTGSGKTYIATMLVKYMGEPLNKPLGEGRKWTFFIVHSVPLVNQQANSLRKHLPWNIGTFTGDMNVDFWSKNEWKKILEECHIMVMTAQIYLNNLHHGFMNIKDANLIIFDECHHAVLLHPFRQIMQVVHDTNFNDDKRPHILGLTATLINSKSKNVKEELTRLQQTFSATIKTKYDEAVKIFSARPEEFILLYDEFILDEDLKAILNRIKLFYNQLKDLHSSSKNEPIIENQDTYYLEVQKSPIKSLANYFLDLEVNLGDSGVYVAYLATWHYIIDIEKKKKLCCDLDKYMILTLALSNMTVIRKMLYDYMIKNSKSVESPLSLVNNASSKLKSLMELLSSIKRSDICLIFVDRRTTAKVIYHYIKDYIHEHKQTNIVCEFIVGAKGIFHIDSREMMYKKLQNNDILKKFNDNLINVLITSEVLEEGVDIQTCNYVIRYDTPKNFPSYVQSKGRARSKDSKFVVMVPKKEDFNKIKTVYDNMEKEIDKILVNNDIDDDNNEEDLDQVFKTKHAILTHDIAISIVNRYCYSLPQDRFSNLGPDWYIAENDNDFKKYKLILPINSAIKTPINGIFCRTKKNAKKSAAFNACIELYKAKALDEQLLPVNIANKFLINNLKWFPHWVEEDMEACKYNLKPGTNKMKRIVHIESPSYLKGVYPQVDKPSYLHVIHCVPMYSQLKDSNYGTFDKLLRSNKEFGILTSKKIPLVSNFPIFLNFGEVNIQIKENIDVIYLDHKNRNRLEQFHNKLFLDVLSVKDFIVRNYNNENNSYMIVPIICTDNTYSVDWNVVDLNIFVETKPPTMSERKDKFYEEYLEMSNVISPWYRNIVPLQRYIVTDVYYDMTPESCFPTSEYETYKTYFSDKYNIQVTNENQPMIKVKSLGVSKINYLIPKFTSGKIDKRSEYIEILIPEFCIWHRFPSIYWLKALMLPTILYRFSNLLLAAELLEKVNSLCNIKLENKTNDTVKMDNFCGFNEKKKKKIILPISETLKYLENSHDNLSDEWNSVNLPIDIDRQKNTTMLDVLNYHTFMYAMNKSKNDEDNQILSSPTLNNFKFKSKKDLEIEDSNDSNSNHEMVEVADILKKVITELNILNLTNNEPPALSPLNKELTNQNIGPKQSDILKVITPPFANDMFNYERMETYGDSFLKFATSLSLFDAYESENEGVLTELKMKLVGNRNLLYVGNKLNIGSYLKVNIFEPTMDWVPPCFAVPQKLVEIINKGNLQSDVLHQIVIPREDKLSGQMSDETWDQVENEILKFKKLSEMPMSDSDDDDEGRPQMGHSQSDLFIHKQSVSDKMVADCVESLIGTYVYYLGVEGGFKILHGLGIIPEEYIDTFKPKPNMKDGLYKDLNYSYILPGYEILERRIDYSFNNKHLLIQALTHPTHRFGYSECYQRLEFLGDAILDFLITTYIIEHCHNKTPGDITDIRSSLVNNITFASLSTRIGLHRFILAESVELTNAIDRFFEHQEKNNHKIGQEVLYLIEESDCYAAESVDVPKVLGDLFESLIGAIYLDCGRDLNLVWKICYRFLENEIKEFSTNVPKNPIRILHETKLQPCFSKPTASAKALERGLGTMIQLDIILNNKNMTIYGFGQNKKEAKVAAAKMALKNVKKMLS</sequence>
<dbReference type="CDD" id="cd15903">
    <property type="entry name" value="Dicer_PBD"/>
    <property type="match status" value="1"/>
</dbReference>
<keyword evidence="8" id="KW-0378">Hydrolase</keyword>
<dbReference type="RefSeq" id="XP_025412382.1">
    <property type="nucleotide sequence ID" value="XM_025556597.1"/>
</dbReference>
<dbReference type="PROSITE" id="PS50142">
    <property type="entry name" value="RNASE_3_2"/>
    <property type="match status" value="2"/>
</dbReference>
<dbReference type="Pfam" id="PF03368">
    <property type="entry name" value="Dicer_dimer"/>
    <property type="match status" value="1"/>
</dbReference>
<keyword evidence="7" id="KW-0255">Endonuclease</keyword>
<dbReference type="InterPro" id="IPR014001">
    <property type="entry name" value="Helicase_ATP-bd"/>
</dbReference>
<evidence type="ECO:0000259" key="21">
    <source>
        <dbReference type="PROSITE" id="PS51194"/>
    </source>
</evidence>
<dbReference type="SMART" id="SM00535">
    <property type="entry name" value="RIBOc"/>
    <property type="match status" value="2"/>
</dbReference>
<evidence type="ECO:0000256" key="16">
    <source>
        <dbReference type="PROSITE-ProRule" id="PRU00657"/>
    </source>
</evidence>
<dbReference type="InterPro" id="IPR027417">
    <property type="entry name" value="P-loop_NTPase"/>
</dbReference>
<evidence type="ECO:0000313" key="24">
    <source>
        <dbReference type="RefSeq" id="XP_025412382.1"/>
    </source>
</evidence>
<evidence type="ECO:0000256" key="13">
    <source>
        <dbReference type="ARBA" id="ARBA00023158"/>
    </source>
</evidence>
<dbReference type="Pfam" id="PF04851">
    <property type="entry name" value="ResIII"/>
    <property type="match status" value="1"/>
</dbReference>
<reference evidence="24" key="1">
    <citation type="submission" date="2025-08" db="UniProtKB">
        <authorList>
            <consortium name="RefSeq"/>
        </authorList>
    </citation>
    <scope>IDENTIFICATION</scope>
    <source>
        <tissue evidence="24">Whole body</tissue>
    </source>
</reference>
<dbReference type="GO" id="GO:0003677">
    <property type="term" value="F:DNA binding"/>
    <property type="evidence" value="ECO:0007669"/>
    <property type="project" value="InterPro"/>
</dbReference>
<dbReference type="SUPFAM" id="SSF69065">
    <property type="entry name" value="RNase III domain-like"/>
    <property type="match status" value="2"/>
</dbReference>
<dbReference type="InterPro" id="IPR036389">
    <property type="entry name" value="RNase_III_sf"/>
</dbReference>
<dbReference type="PANTHER" id="PTHR14950">
    <property type="entry name" value="DICER-RELATED"/>
    <property type="match status" value="1"/>
</dbReference>
<evidence type="ECO:0000259" key="19">
    <source>
        <dbReference type="PROSITE" id="PS50821"/>
    </source>
</evidence>
<dbReference type="InterPro" id="IPR048512">
    <property type="entry name" value="Dicer_platform"/>
</dbReference>
<dbReference type="GO" id="GO:0003723">
    <property type="term" value="F:RNA binding"/>
    <property type="evidence" value="ECO:0007669"/>
    <property type="project" value="UniProtKB-UniRule"/>
</dbReference>
<evidence type="ECO:0000256" key="12">
    <source>
        <dbReference type="ARBA" id="ARBA00022884"/>
    </source>
</evidence>
<keyword evidence="10" id="KW-0067">ATP-binding</keyword>
<evidence type="ECO:0000256" key="2">
    <source>
        <dbReference type="ARBA" id="ARBA00001946"/>
    </source>
</evidence>
<feature type="domain" description="Helicase C-terminal" evidence="21">
    <location>
        <begin position="379"/>
        <end position="542"/>
    </location>
</feature>
<dbReference type="Pfam" id="PF20931">
    <property type="entry name" value="Dicer_platform"/>
    <property type="match status" value="1"/>
</dbReference>
<evidence type="ECO:0000256" key="6">
    <source>
        <dbReference type="ARBA" id="ARBA00022741"/>
    </source>
</evidence>
<evidence type="ECO:0000256" key="8">
    <source>
        <dbReference type="ARBA" id="ARBA00022801"/>
    </source>
</evidence>
<evidence type="ECO:0000259" key="18">
    <source>
        <dbReference type="PROSITE" id="PS50142"/>
    </source>
</evidence>
<dbReference type="PROSITE" id="PS50137">
    <property type="entry name" value="DS_RBD"/>
    <property type="match status" value="1"/>
</dbReference>
<evidence type="ECO:0000256" key="5">
    <source>
        <dbReference type="ARBA" id="ARBA00022737"/>
    </source>
</evidence>
<dbReference type="FunFam" id="3.40.50.300:FF:000628">
    <property type="entry name" value="Endoribonuclease Dicer"/>
    <property type="match status" value="1"/>
</dbReference>
<dbReference type="CDD" id="cd00593">
    <property type="entry name" value="RIBOc"/>
    <property type="match status" value="2"/>
</dbReference>
<comment type="similarity">
    <text evidence="15 16">Belongs to the helicase family. Dicer subfamily.</text>
</comment>
<dbReference type="Gene3D" id="3.40.50.300">
    <property type="entry name" value="P-loop containing nucleotide triphosphate hydrolases"/>
    <property type="match status" value="2"/>
</dbReference>
<dbReference type="SUPFAM" id="SSF52540">
    <property type="entry name" value="P-loop containing nucleoside triphosphate hydrolases"/>
    <property type="match status" value="1"/>
</dbReference>
<dbReference type="HAMAP" id="MF_00104">
    <property type="entry name" value="RNase_III"/>
    <property type="match status" value="1"/>
</dbReference>
<dbReference type="GO" id="GO:0046872">
    <property type="term" value="F:metal ion binding"/>
    <property type="evidence" value="ECO:0007669"/>
    <property type="project" value="UniProtKB-KW"/>
</dbReference>
<dbReference type="PROSITE" id="PS50821">
    <property type="entry name" value="PAZ"/>
    <property type="match status" value="1"/>
</dbReference>
<dbReference type="OrthoDB" id="416741at2759"/>
<dbReference type="Pfam" id="PF02170">
    <property type="entry name" value="PAZ"/>
    <property type="match status" value="1"/>
</dbReference>
<evidence type="ECO:0000256" key="4">
    <source>
        <dbReference type="ARBA" id="ARBA00022723"/>
    </source>
</evidence>
<dbReference type="GO" id="GO:0031054">
    <property type="term" value="P:pre-miRNA processing"/>
    <property type="evidence" value="ECO:0007669"/>
    <property type="project" value="InterPro"/>
</dbReference>
<evidence type="ECO:0000256" key="15">
    <source>
        <dbReference type="ARBA" id="ARBA00035116"/>
    </source>
</evidence>
<evidence type="ECO:0000313" key="23">
    <source>
        <dbReference type="Proteomes" id="UP000694846"/>
    </source>
</evidence>
<dbReference type="SUPFAM" id="SSF101690">
    <property type="entry name" value="PAZ domain"/>
    <property type="match status" value="1"/>
</dbReference>
<dbReference type="Gene3D" id="1.10.1520.10">
    <property type="entry name" value="Ribonuclease III domain"/>
    <property type="match status" value="2"/>
</dbReference>
<feature type="domain" description="Dicer dsRNA-binding fold" evidence="22">
    <location>
        <begin position="565"/>
        <end position="657"/>
    </location>
</feature>
<feature type="domain" description="DRBM" evidence="17">
    <location>
        <begin position="1636"/>
        <end position="1658"/>
    </location>
</feature>
<feature type="domain" description="PAZ" evidence="19">
    <location>
        <begin position="831"/>
        <end position="942"/>
    </location>
</feature>
<dbReference type="SMART" id="SM00949">
    <property type="entry name" value="PAZ"/>
    <property type="match status" value="1"/>
</dbReference>
<dbReference type="GO" id="GO:0030422">
    <property type="term" value="P:siRNA processing"/>
    <property type="evidence" value="ECO:0007669"/>
    <property type="project" value="InterPro"/>
</dbReference>
<comment type="cofactor">
    <cofactor evidence="1">
        <name>Mn(2+)</name>
        <dbReference type="ChEBI" id="CHEBI:29035"/>
    </cofactor>
</comment>
<dbReference type="PROSITE" id="PS51192">
    <property type="entry name" value="HELICASE_ATP_BIND_1"/>
    <property type="match status" value="1"/>
</dbReference>
<dbReference type="GO" id="GO:0004386">
    <property type="term" value="F:helicase activity"/>
    <property type="evidence" value="ECO:0007669"/>
    <property type="project" value="UniProtKB-KW"/>
</dbReference>
<protein>
    <submittedName>
        <fullName evidence="24">LOW QUALITY PROTEIN: endoribonuclease Dicer</fullName>
    </submittedName>
</protein>
<evidence type="ECO:0000256" key="11">
    <source>
        <dbReference type="ARBA" id="ARBA00022842"/>
    </source>
</evidence>
<dbReference type="PROSITE" id="PS51327">
    <property type="entry name" value="DICER_DSRBF"/>
    <property type="match status" value="1"/>
</dbReference>
<dbReference type="GeneID" id="112684880"/>
<keyword evidence="23" id="KW-1185">Reference proteome</keyword>
<evidence type="ECO:0000259" key="22">
    <source>
        <dbReference type="PROSITE" id="PS51327"/>
    </source>
</evidence>
<keyword evidence="13" id="KW-0943">RNA-mediated gene silencing</keyword>
<dbReference type="Gene3D" id="3.30.160.20">
    <property type="match status" value="1"/>
</dbReference>
<keyword evidence="14" id="KW-0464">Manganese</keyword>
<dbReference type="Proteomes" id="UP000694846">
    <property type="component" value="Unplaced"/>
</dbReference>
<dbReference type="GO" id="GO:0004525">
    <property type="term" value="F:ribonuclease III activity"/>
    <property type="evidence" value="ECO:0007669"/>
    <property type="project" value="InterPro"/>
</dbReference>
<keyword evidence="6" id="KW-0547">Nucleotide-binding</keyword>
<evidence type="ECO:0000256" key="1">
    <source>
        <dbReference type="ARBA" id="ARBA00001936"/>
    </source>
</evidence>
<evidence type="ECO:0000256" key="3">
    <source>
        <dbReference type="ARBA" id="ARBA00022722"/>
    </source>
</evidence>
<dbReference type="InterPro" id="IPR006935">
    <property type="entry name" value="Helicase/UvrB_N"/>
</dbReference>
<evidence type="ECO:0000256" key="7">
    <source>
        <dbReference type="ARBA" id="ARBA00022759"/>
    </source>
</evidence>
<dbReference type="Gene3D" id="3.30.160.380">
    <property type="entry name" value="Dicer dimerisation domain"/>
    <property type="match status" value="1"/>
</dbReference>
<dbReference type="PANTHER" id="PTHR14950:SF37">
    <property type="entry name" value="ENDORIBONUCLEASE DICER"/>
    <property type="match status" value="1"/>
</dbReference>
<dbReference type="InterPro" id="IPR036085">
    <property type="entry name" value="PAZ_dom_sf"/>
</dbReference>
<keyword evidence="12 16" id="KW-0694">RNA-binding</keyword>
<dbReference type="InterPro" id="IPR001650">
    <property type="entry name" value="Helicase_C-like"/>
</dbReference>
<dbReference type="InterPro" id="IPR005034">
    <property type="entry name" value="Dicer_dimerisation"/>
</dbReference>
<evidence type="ECO:0000259" key="17">
    <source>
        <dbReference type="PROSITE" id="PS50137"/>
    </source>
</evidence>
<dbReference type="Pfam" id="PF00271">
    <property type="entry name" value="Helicase_C"/>
    <property type="match status" value="1"/>
</dbReference>
<evidence type="ECO:0000256" key="10">
    <source>
        <dbReference type="ARBA" id="ARBA00022840"/>
    </source>
</evidence>
<dbReference type="Pfam" id="PF00636">
    <property type="entry name" value="Ribonuclease_3"/>
    <property type="match status" value="2"/>
</dbReference>
<feature type="domain" description="Helicase ATP-binding" evidence="20">
    <location>
        <begin position="31"/>
        <end position="211"/>
    </location>
</feature>
<evidence type="ECO:0000259" key="20">
    <source>
        <dbReference type="PROSITE" id="PS51192"/>
    </source>
</evidence>
<dbReference type="InterPro" id="IPR000999">
    <property type="entry name" value="RNase_III_dom"/>
</dbReference>
<dbReference type="InterPro" id="IPR011907">
    <property type="entry name" value="RNase_III"/>
</dbReference>
<dbReference type="PROSITE" id="PS00517">
    <property type="entry name" value="RNASE_3_1"/>
    <property type="match status" value="1"/>
</dbReference>
<keyword evidence="9" id="KW-0347">Helicase</keyword>
<dbReference type="InterPro" id="IPR048513">
    <property type="entry name" value="Dicer_PBD"/>
</dbReference>
<accession>A0A8B8FNW8</accession>
<dbReference type="SMART" id="SM00490">
    <property type="entry name" value="HELICc"/>
    <property type="match status" value="1"/>
</dbReference>
<dbReference type="Pfam" id="PF20932">
    <property type="entry name" value="Dicer_dsRBD"/>
    <property type="match status" value="1"/>
</dbReference>